<accession>A0ACA9KHD7</accession>
<organism evidence="1 2">
    <name type="scientific">Scutellospora calospora</name>
    <dbReference type="NCBI Taxonomy" id="85575"/>
    <lineage>
        <taxon>Eukaryota</taxon>
        <taxon>Fungi</taxon>
        <taxon>Fungi incertae sedis</taxon>
        <taxon>Mucoromycota</taxon>
        <taxon>Glomeromycotina</taxon>
        <taxon>Glomeromycetes</taxon>
        <taxon>Diversisporales</taxon>
        <taxon>Gigasporaceae</taxon>
        <taxon>Scutellospora</taxon>
    </lineage>
</organism>
<dbReference type="EMBL" id="CAJVPM010001766">
    <property type="protein sequence ID" value="CAG8473323.1"/>
    <property type="molecule type" value="Genomic_DNA"/>
</dbReference>
<reference evidence="1" key="1">
    <citation type="submission" date="2021-06" db="EMBL/GenBank/DDBJ databases">
        <authorList>
            <person name="Kallberg Y."/>
            <person name="Tangrot J."/>
            <person name="Rosling A."/>
        </authorList>
    </citation>
    <scope>NUCLEOTIDE SEQUENCE</scope>
    <source>
        <strain evidence="1">AU212A</strain>
    </source>
</reference>
<proteinExistence type="predicted"/>
<evidence type="ECO:0000313" key="1">
    <source>
        <dbReference type="EMBL" id="CAG8473323.1"/>
    </source>
</evidence>
<sequence length="163" mass="18745">MNNSTQGFSNIQLLLQSTQLTPNIQQLPHSMPTCIQQPYNMPTHNVFTVNFDIQSNIIQQADITPEYIQQNATPARLYEDTWKSSQSVKIISEHSEKLVRCMIECNLRSYDSSQFSDHKFIGSGRCAMVYSAIFEEKSYALKSLNNNLRVDDESIEEFIREVV</sequence>
<comment type="caution">
    <text evidence="1">The sequence shown here is derived from an EMBL/GenBank/DDBJ whole genome shotgun (WGS) entry which is preliminary data.</text>
</comment>
<evidence type="ECO:0000313" key="2">
    <source>
        <dbReference type="Proteomes" id="UP000789860"/>
    </source>
</evidence>
<keyword evidence="2" id="KW-1185">Reference proteome</keyword>
<protein>
    <submittedName>
        <fullName evidence="1">6060_t:CDS:1</fullName>
    </submittedName>
</protein>
<dbReference type="Proteomes" id="UP000789860">
    <property type="component" value="Unassembled WGS sequence"/>
</dbReference>
<gene>
    <name evidence="1" type="ORF">SCALOS_LOCUS2123</name>
</gene>
<name>A0ACA9KHD7_9GLOM</name>